<proteinExistence type="predicted"/>
<evidence type="ECO:0000313" key="2">
    <source>
        <dbReference type="Proteomes" id="UP000199626"/>
    </source>
</evidence>
<sequence>MAQPHTFELLVSWDEFHRTTRELARRLLPAEQWQGNDSASGTARHLMA</sequence>
<dbReference type="EMBL" id="FMXN01000005">
    <property type="protein sequence ID" value="SDB30388.1"/>
    <property type="molecule type" value="Genomic_DNA"/>
</dbReference>
<accession>A0A1G6CBX5</accession>
<evidence type="ECO:0000313" key="1">
    <source>
        <dbReference type="EMBL" id="SDB30388.1"/>
    </source>
</evidence>
<reference evidence="2" key="1">
    <citation type="submission" date="2016-10" db="EMBL/GenBank/DDBJ databases">
        <authorList>
            <person name="Varghese N."/>
            <person name="Submissions S."/>
        </authorList>
    </citation>
    <scope>NUCLEOTIDE SEQUENCE [LARGE SCALE GENOMIC DNA]</scope>
    <source>
        <strain evidence="2">CGMCC 1.10824</strain>
    </source>
</reference>
<dbReference type="Proteomes" id="UP000199626">
    <property type="component" value="Unassembled WGS sequence"/>
</dbReference>
<gene>
    <name evidence="1" type="ORF">SAMN02927930_01191</name>
</gene>
<dbReference type="STRING" id="1159017.SAMN02927930_01191"/>
<keyword evidence="2" id="KW-1185">Reference proteome</keyword>
<protein>
    <submittedName>
        <fullName evidence="1">Uncharacterized protein</fullName>
    </submittedName>
</protein>
<name>A0A1G6CBX5_9GAMM</name>
<organism evidence="1 2">
    <name type="scientific">Pseudidiomarina indica</name>
    <dbReference type="NCBI Taxonomy" id="1159017"/>
    <lineage>
        <taxon>Bacteria</taxon>
        <taxon>Pseudomonadati</taxon>
        <taxon>Pseudomonadota</taxon>
        <taxon>Gammaproteobacteria</taxon>
        <taxon>Alteromonadales</taxon>
        <taxon>Idiomarinaceae</taxon>
        <taxon>Pseudidiomarina</taxon>
    </lineage>
</organism>
<dbReference type="RefSeq" id="WP_176754932.1">
    <property type="nucleotide sequence ID" value="NZ_FMXN01000005.1"/>
</dbReference>
<dbReference type="AlphaFoldDB" id="A0A1G6CBX5"/>